<dbReference type="SUPFAM" id="SSF50998">
    <property type="entry name" value="Quinoprotein alcohol dehydrogenase-like"/>
    <property type="match status" value="1"/>
</dbReference>
<dbReference type="InterPro" id="IPR018391">
    <property type="entry name" value="PQQ_b-propeller_rpt"/>
</dbReference>
<organism evidence="4 5">
    <name type="scientific">Stieleria maiorica</name>
    <dbReference type="NCBI Taxonomy" id="2795974"/>
    <lineage>
        <taxon>Bacteria</taxon>
        <taxon>Pseudomonadati</taxon>
        <taxon>Planctomycetota</taxon>
        <taxon>Planctomycetia</taxon>
        <taxon>Pirellulales</taxon>
        <taxon>Pirellulaceae</taxon>
        <taxon>Stieleria</taxon>
    </lineage>
</organism>
<feature type="domain" description="Pyrrolo-quinoline quinone repeat" evidence="3">
    <location>
        <begin position="302"/>
        <end position="521"/>
    </location>
</feature>
<feature type="region of interest" description="Disordered" evidence="1">
    <location>
        <begin position="1"/>
        <end position="24"/>
    </location>
</feature>
<evidence type="ECO:0000313" key="5">
    <source>
        <dbReference type="Proteomes" id="UP000321353"/>
    </source>
</evidence>
<name>A0A5B9M8C3_9BACT</name>
<gene>
    <name evidence="4" type="ORF">Mal15_04440</name>
</gene>
<feature type="transmembrane region" description="Helical" evidence="2">
    <location>
        <begin position="35"/>
        <end position="54"/>
    </location>
</feature>
<reference evidence="4 5" key="1">
    <citation type="submission" date="2019-02" db="EMBL/GenBank/DDBJ databases">
        <title>Planctomycetal bacteria perform biofilm scaping via a novel small molecule.</title>
        <authorList>
            <person name="Jeske O."/>
            <person name="Boedeker C."/>
            <person name="Wiegand S."/>
            <person name="Breitling P."/>
            <person name="Kallscheuer N."/>
            <person name="Jogler M."/>
            <person name="Rohde M."/>
            <person name="Petersen J."/>
            <person name="Medema M.H."/>
            <person name="Surup F."/>
            <person name="Jogler C."/>
        </authorList>
    </citation>
    <scope>NUCLEOTIDE SEQUENCE [LARGE SCALE GENOMIC DNA]</scope>
    <source>
        <strain evidence="4 5">Mal15</strain>
    </source>
</reference>
<feature type="compositionally biased region" description="Polar residues" evidence="1">
    <location>
        <begin position="1"/>
        <end position="10"/>
    </location>
</feature>
<dbReference type="PANTHER" id="PTHR34512">
    <property type="entry name" value="CELL SURFACE PROTEIN"/>
    <property type="match status" value="1"/>
</dbReference>
<dbReference type="InterPro" id="IPR015943">
    <property type="entry name" value="WD40/YVTN_repeat-like_dom_sf"/>
</dbReference>
<dbReference type="Gene3D" id="2.130.10.10">
    <property type="entry name" value="YVTN repeat-like/Quinoprotein amine dehydrogenase"/>
    <property type="match status" value="2"/>
</dbReference>
<accession>A0A5B9M8C3</accession>
<keyword evidence="2" id="KW-0812">Transmembrane</keyword>
<feature type="transmembrane region" description="Helical" evidence="2">
    <location>
        <begin position="60"/>
        <end position="81"/>
    </location>
</feature>
<dbReference type="SMART" id="SM00564">
    <property type="entry name" value="PQQ"/>
    <property type="match status" value="3"/>
</dbReference>
<proteinExistence type="predicted"/>
<dbReference type="AlphaFoldDB" id="A0A5B9M8C3"/>
<keyword evidence="2" id="KW-0472">Membrane</keyword>
<evidence type="ECO:0000256" key="2">
    <source>
        <dbReference type="SAM" id="Phobius"/>
    </source>
</evidence>
<dbReference type="KEGG" id="smam:Mal15_04440"/>
<dbReference type="Pfam" id="PF13360">
    <property type="entry name" value="PQQ_2"/>
    <property type="match status" value="1"/>
</dbReference>
<keyword evidence="5" id="KW-1185">Reference proteome</keyword>
<feature type="transmembrane region" description="Helical" evidence="2">
    <location>
        <begin position="144"/>
        <end position="160"/>
    </location>
</feature>
<dbReference type="InterPro" id="IPR011047">
    <property type="entry name" value="Quinoprotein_ADH-like_sf"/>
</dbReference>
<sequence length="605" mass="66414">MTTEIDSPQAENGDPVPESSPSDAAVTAPRTTLRWWPAVLLLAAMFALRMIPSVMEAPGLPLMMLSFMGPAALGILLLFWWCFASRASLREKMVGTAAVILIAAVSIAVLHFSLQGVFAVVLVLPTGLAAFALGLVVMSRNARWRLPIALLLSLVTFGYWDLRQNEGATGAFRTQLLWRWQPTAEQRYLEELAERQQRPTPLSDTTAITLASAPWPAFRGSDRSGVVRGVTLDADWDRSPPKSLWKQKIGPGWSSFSVAQDRLFTQEQRGELEAVICLDATTGQLIWEFTYPSRFWEAIAGAGPRATPTIADEGLFALGADGILLCLDAVTGGELWRRDLKQDADRSPPTWGFSASPLVTDSLVIVHAGGADDKGLFAYHAETGEIAWSVASGNHSYSSAQLATFFDQRGVLMLSNDGLQFVGVEDGRTIWQHEWALENYRTLQPLVVGSTIFFTTSTQEGTRRLTVSRGDDGSWNIADDWTSRDLKSDYNDYVYFEGNLYGFDGGIFTCVDAETGQRHWKRGRYGNGQCILLADSGQLLVATERGEVALVDASPEKLNELNKLQAIEGKTWNHPVLIENRLYIRNAQEVACFELALAGGGVAEE</sequence>
<dbReference type="InterPro" id="IPR002372">
    <property type="entry name" value="PQQ_rpt_dom"/>
</dbReference>
<feature type="transmembrane region" description="Helical" evidence="2">
    <location>
        <begin position="93"/>
        <end position="112"/>
    </location>
</feature>
<protein>
    <submittedName>
        <fullName evidence="4">Outer membrane biogenesis protein BamB</fullName>
    </submittedName>
</protein>
<dbReference type="PANTHER" id="PTHR34512:SF30">
    <property type="entry name" value="OUTER MEMBRANE PROTEIN ASSEMBLY FACTOR BAMB"/>
    <property type="match status" value="1"/>
</dbReference>
<dbReference type="Proteomes" id="UP000321353">
    <property type="component" value="Chromosome"/>
</dbReference>
<dbReference type="RefSeq" id="WP_147866233.1">
    <property type="nucleotide sequence ID" value="NZ_CP036264.1"/>
</dbReference>
<keyword evidence="2" id="KW-1133">Transmembrane helix</keyword>
<evidence type="ECO:0000259" key="3">
    <source>
        <dbReference type="Pfam" id="PF13360"/>
    </source>
</evidence>
<evidence type="ECO:0000256" key="1">
    <source>
        <dbReference type="SAM" id="MobiDB-lite"/>
    </source>
</evidence>
<evidence type="ECO:0000313" key="4">
    <source>
        <dbReference type="EMBL" id="QEF96416.1"/>
    </source>
</evidence>
<feature type="transmembrane region" description="Helical" evidence="2">
    <location>
        <begin position="118"/>
        <end position="137"/>
    </location>
</feature>
<dbReference type="EMBL" id="CP036264">
    <property type="protein sequence ID" value="QEF96416.1"/>
    <property type="molecule type" value="Genomic_DNA"/>
</dbReference>